<reference evidence="1 2" key="1">
    <citation type="submission" date="2011-10" db="EMBL/GenBank/DDBJ databases">
        <title>The Improved High-Quality Draft genome of Leptonema illini DSM 21528.</title>
        <authorList>
            <consortium name="US DOE Joint Genome Institute (JGI-PGF)"/>
            <person name="Lucas S."/>
            <person name="Copeland A."/>
            <person name="Lapidus A."/>
            <person name="Glavina del Rio T."/>
            <person name="Dalin E."/>
            <person name="Tice H."/>
            <person name="Bruce D."/>
            <person name="Goodwin L."/>
            <person name="Pitluck S."/>
            <person name="Peters L."/>
            <person name="Mikhailova N."/>
            <person name="Held B."/>
            <person name="Kyrpides N."/>
            <person name="Mavromatis K."/>
            <person name="Ivanova N."/>
            <person name="Markowitz V."/>
            <person name="Cheng J.-F."/>
            <person name="Hugenholtz P."/>
            <person name="Woyke T."/>
            <person name="Wu D."/>
            <person name="Gronow S."/>
            <person name="Wellnitz S."/>
            <person name="Brambilla E.-M."/>
            <person name="Klenk H.-P."/>
            <person name="Eisen J.A."/>
        </authorList>
    </citation>
    <scope>NUCLEOTIDE SEQUENCE [LARGE SCALE GENOMIC DNA]</scope>
    <source>
        <strain evidence="1 2">DSM 21528</strain>
    </source>
</reference>
<dbReference type="EMBL" id="JH597773">
    <property type="protein sequence ID" value="EHQ05704.1"/>
    <property type="molecule type" value="Genomic_DNA"/>
</dbReference>
<dbReference type="STRING" id="183.GCA_002009735_01487"/>
<evidence type="ECO:0000313" key="2">
    <source>
        <dbReference type="Proteomes" id="UP000005737"/>
    </source>
</evidence>
<keyword evidence="2" id="KW-1185">Reference proteome</keyword>
<protein>
    <submittedName>
        <fullName evidence="1">Uncharacterized protein</fullName>
    </submittedName>
</protein>
<sequence length="41" mass="4644">MNRINLAIAILLAIFVATIIITRPESKPDTSHKPEKKEQSR</sequence>
<dbReference type="RefSeq" id="WP_002770604.1">
    <property type="nucleotide sequence ID" value="NZ_JH597773.1"/>
</dbReference>
<dbReference type="Proteomes" id="UP000005737">
    <property type="component" value="Unassembled WGS sequence"/>
</dbReference>
<accession>H2CFN9</accession>
<dbReference type="HOGENOM" id="CLU_3272222_0_0_12"/>
<gene>
    <name evidence="1" type="ORF">Lepil_1006</name>
</gene>
<organism evidence="1 2">
    <name type="scientific">Leptonema illini DSM 21528</name>
    <dbReference type="NCBI Taxonomy" id="929563"/>
    <lineage>
        <taxon>Bacteria</taxon>
        <taxon>Pseudomonadati</taxon>
        <taxon>Spirochaetota</taxon>
        <taxon>Spirochaetia</taxon>
        <taxon>Leptospirales</taxon>
        <taxon>Leptospiraceae</taxon>
        <taxon>Leptonema</taxon>
    </lineage>
</organism>
<name>H2CFN9_9LEPT</name>
<dbReference type="AlphaFoldDB" id="H2CFN9"/>
<evidence type="ECO:0000313" key="1">
    <source>
        <dbReference type="EMBL" id="EHQ05704.1"/>
    </source>
</evidence>
<proteinExistence type="predicted"/>